<gene>
    <name evidence="1" type="ORF">DK427_01560</name>
</gene>
<keyword evidence="2" id="KW-1185">Reference proteome</keyword>
<evidence type="ECO:0000313" key="1">
    <source>
        <dbReference type="EMBL" id="AWN34586.1"/>
    </source>
</evidence>
<organism evidence="1 2">
    <name type="scientific">Methylobacterium radiodurans</name>
    <dbReference type="NCBI Taxonomy" id="2202828"/>
    <lineage>
        <taxon>Bacteria</taxon>
        <taxon>Pseudomonadati</taxon>
        <taxon>Pseudomonadota</taxon>
        <taxon>Alphaproteobacteria</taxon>
        <taxon>Hyphomicrobiales</taxon>
        <taxon>Methylobacteriaceae</taxon>
        <taxon>Methylobacterium</taxon>
    </lineage>
</organism>
<protein>
    <submittedName>
        <fullName evidence="1">Uncharacterized protein</fullName>
    </submittedName>
</protein>
<dbReference type="RefSeq" id="WP_109949726.1">
    <property type="nucleotide sequence ID" value="NZ_CP029551.1"/>
</dbReference>
<dbReference type="AlphaFoldDB" id="A0A2U8VMI6"/>
<accession>A0A2U8VMI6</accession>
<sequence>MPRTHQPLEEARRQGACAGFAASFRTRYSAVAAEPLPASHVDLILALRRQERERARGADRH</sequence>
<reference evidence="1 2" key="1">
    <citation type="submission" date="2018-05" db="EMBL/GenBank/DDBJ databases">
        <title>Complete Genome Sequence of Methylobacterium sp. 17Sr1-43.</title>
        <authorList>
            <person name="Srinivasan S."/>
        </authorList>
    </citation>
    <scope>NUCLEOTIDE SEQUENCE [LARGE SCALE GENOMIC DNA]</scope>
    <source>
        <strain evidence="1 2">17Sr1-43</strain>
    </source>
</reference>
<dbReference type="Proteomes" id="UP000246058">
    <property type="component" value="Chromosome"/>
</dbReference>
<name>A0A2U8VMI6_9HYPH</name>
<dbReference type="KEGG" id="meti:DK427_01560"/>
<proteinExistence type="predicted"/>
<evidence type="ECO:0000313" key="2">
    <source>
        <dbReference type="Proteomes" id="UP000246058"/>
    </source>
</evidence>
<dbReference type="EMBL" id="CP029551">
    <property type="protein sequence ID" value="AWN34586.1"/>
    <property type="molecule type" value="Genomic_DNA"/>
</dbReference>
<dbReference type="OrthoDB" id="9878852at2"/>